<feature type="domain" description="Disease resistance R13L4/SHOC-2-like LRR" evidence="8">
    <location>
        <begin position="823"/>
        <end position="1090"/>
    </location>
</feature>
<dbReference type="PRINTS" id="PR00364">
    <property type="entry name" value="DISEASERSIST"/>
</dbReference>
<dbReference type="Gene3D" id="1.10.10.10">
    <property type="entry name" value="Winged helix-like DNA-binding domain superfamily/Winged helix DNA-binding domain"/>
    <property type="match status" value="1"/>
</dbReference>
<name>A0A9J5Z975_SOLCO</name>
<accession>A0A9J5Z975</accession>
<evidence type="ECO:0000259" key="8">
    <source>
        <dbReference type="Pfam" id="PF23598"/>
    </source>
</evidence>
<keyword evidence="3" id="KW-0547">Nucleotide-binding</keyword>
<keyword evidence="10" id="KW-1185">Reference proteome</keyword>
<dbReference type="PANTHER" id="PTHR15140:SF53">
    <property type="entry name" value="NB-ARC DOMAIN-CONTAINING PROTEIN"/>
    <property type="match status" value="1"/>
</dbReference>
<dbReference type="Gene3D" id="3.40.50.300">
    <property type="entry name" value="P-loop containing nucleotide triphosphate hydrolases"/>
    <property type="match status" value="1"/>
</dbReference>
<keyword evidence="2" id="KW-0677">Repeat</keyword>
<dbReference type="InterPro" id="IPR032675">
    <property type="entry name" value="LRR_dom_sf"/>
</dbReference>
<dbReference type="Pfam" id="PF00931">
    <property type="entry name" value="NB-ARC"/>
    <property type="match status" value="2"/>
</dbReference>
<evidence type="ECO:0000256" key="4">
    <source>
        <dbReference type="ARBA" id="ARBA00022821"/>
    </source>
</evidence>
<evidence type="ECO:0000256" key="2">
    <source>
        <dbReference type="ARBA" id="ARBA00022737"/>
    </source>
</evidence>
<evidence type="ECO:0000313" key="9">
    <source>
        <dbReference type="EMBL" id="KAG5608463.1"/>
    </source>
</evidence>
<dbReference type="OrthoDB" id="1357022at2759"/>
<proteinExistence type="inferred from homology"/>
<sequence length="1313" mass="151939">MEKEKWVRRRIKVCQPFEEERRRIRNLIDDFLNCLKKIKNEFIASKWDDIEKLRMELRFLRTFVLFGNSNLDYFYVRMSMNIYKFSYLADSIFIGNEFILAKYNMDSLAPYLLKEIKSYLRLKNVAIMTEENMLEYRDSLLKHLHDLPKYCSDFLLPLMREYKILREVCRHLRDFYELECNKSTTTEFLYARYQMTVDRVAQFCFDLWTGNYTHYDNEYAVSEYSSKITSLLIDIIPLELEVLYISTSELIKESRSTELEGFVNQILKASPRILQNYLIHLQGRMAGAVAVNYAPTQSINVMMEFLLIFLTDIPKRFIHREKLNDMLAHAGVLTRKISILVSKLLEEISENNINEADFSAPDFLQEIEQMKGDIRQIFLKTPESSQLRFPMDDGFLFMNLLLRHLNDLLISNVYSVTLMKKEIGMVKESLEFLTSSFRKVTKTLDDTSGVVKDCWLHALDVAYEAEHVINSILVRDKALSHLIFSLPNVTDKIKLIVAQVTDLQLEDKNGDEPLDAKSSNEPIELTSSSFFEVTVGHEEDEARIIGQLLDEHESELDVISIVGMPGLGKTTLANKVYNNTLVASHFNVRAKCTVSQKYNKSKKCKGLPLAIVLIAGVIVRGREGKKKEKDLWLQIEHNMDSFISSNNNSQMMKVMQLSYDHLPCHLKPLLLYFARSQKSIQTPVSTLMQLWMAEGLVDHDSLEEATQTYLAALISSSLIMVDHIPSESISCTSVMIKACYIHDVVHDFCSVKAKKEKFFKLINSGDPFHASDYLHRRLAFHTDDYRQLHKKCDLFNSNKCSAGSKHLISLTVSGSLDNYRFINHTRHLRLLRVLQLDNFSDFEDDVLEDSLIEEIGSLFHLRFLSIWANMEAIPESWVNLQNLETLLINTENTMVLLPRLFKLSKLKHVSIDHSSFFEEDGADESRILEGEISKLTNLSHVDILYSESTNDALKKFPNLEHLECTIGILKDPPTHGDWFPKFDVLNKLESLFVRYPWDRCGFPIEYYFPTSLKELRLYNISMRPDLLSAIAALPHLEILAISESYSMEDKWDASEDIYQNLKTLTLREASLSEWDVDRETFPKLEELIVEQCYKLTEIPCAFMDIHTLKSIHLTNIKRELGDSAIAIKKDIAAYTGEDRLDVHISHVYERRVRQYSRRGDLNLFNRSKEIEIPQQVPHVSGGNEIEDDPADKLRRALLDKRYLIVLDDVWDTATGEIEPFSVMIKVCYVHDVVHDFCSVKAKKEKLFKLINSGDPFHASDYLHRRLTVHTDDYSQLHKRCVLFNFNKCSAGSKHLISLTVSGYLDDSSKALEI</sequence>
<evidence type="ECO:0000313" key="10">
    <source>
        <dbReference type="Proteomes" id="UP000824120"/>
    </source>
</evidence>
<dbReference type="InterPro" id="IPR036388">
    <property type="entry name" value="WH-like_DNA-bd_sf"/>
</dbReference>
<dbReference type="Pfam" id="PF23559">
    <property type="entry name" value="WHD_DRP"/>
    <property type="match status" value="1"/>
</dbReference>
<evidence type="ECO:0000256" key="3">
    <source>
        <dbReference type="ARBA" id="ARBA00022741"/>
    </source>
</evidence>
<dbReference type="PANTHER" id="PTHR15140">
    <property type="entry name" value="TUBULIN-SPECIFIC CHAPERONE E"/>
    <property type="match status" value="1"/>
</dbReference>
<dbReference type="InterPro" id="IPR027417">
    <property type="entry name" value="P-loop_NTPase"/>
</dbReference>
<dbReference type="EMBL" id="JACXVP010000004">
    <property type="protein sequence ID" value="KAG5608463.1"/>
    <property type="molecule type" value="Genomic_DNA"/>
</dbReference>
<dbReference type="Pfam" id="PF23598">
    <property type="entry name" value="LRR_14"/>
    <property type="match status" value="1"/>
</dbReference>
<feature type="domain" description="Disease resistance protein winged helix" evidence="7">
    <location>
        <begin position="684"/>
        <end position="748"/>
    </location>
</feature>
<comment type="caution">
    <text evidence="9">The sequence shown here is derived from an EMBL/GenBank/DDBJ whole genome shotgun (WGS) entry which is preliminary data.</text>
</comment>
<dbReference type="SUPFAM" id="SSF52540">
    <property type="entry name" value="P-loop containing nucleoside triphosphate hydrolases"/>
    <property type="match status" value="1"/>
</dbReference>
<dbReference type="InterPro" id="IPR055414">
    <property type="entry name" value="LRR_R13L4/SHOC2-like"/>
</dbReference>
<feature type="domain" description="NB-ARC" evidence="6">
    <location>
        <begin position="1187"/>
        <end position="1214"/>
    </location>
</feature>
<organism evidence="9 10">
    <name type="scientific">Solanum commersonii</name>
    <name type="common">Commerson's wild potato</name>
    <name type="synonym">Commerson's nightshade</name>
    <dbReference type="NCBI Taxonomy" id="4109"/>
    <lineage>
        <taxon>Eukaryota</taxon>
        <taxon>Viridiplantae</taxon>
        <taxon>Streptophyta</taxon>
        <taxon>Embryophyta</taxon>
        <taxon>Tracheophyta</taxon>
        <taxon>Spermatophyta</taxon>
        <taxon>Magnoliopsida</taxon>
        <taxon>eudicotyledons</taxon>
        <taxon>Gunneridae</taxon>
        <taxon>Pentapetalae</taxon>
        <taxon>asterids</taxon>
        <taxon>lamiids</taxon>
        <taxon>Solanales</taxon>
        <taxon>Solanaceae</taxon>
        <taxon>Solanoideae</taxon>
        <taxon>Solaneae</taxon>
        <taxon>Solanum</taxon>
    </lineage>
</organism>
<dbReference type="GO" id="GO:0006952">
    <property type="term" value="P:defense response"/>
    <property type="evidence" value="ECO:0007669"/>
    <property type="project" value="UniProtKB-KW"/>
</dbReference>
<reference evidence="9 10" key="1">
    <citation type="submission" date="2020-09" db="EMBL/GenBank/DDBJ databases">
        <title>De no assembly of potato wild relative species, Solanum commersonii.</title>
        <authorList>
            <person name="Cho K."/>
        </authorList>
    </citation>
    <scope>NUCLEOTIDE SEQUENCE [LARGE SCALE GENOMIC DNA]</scope>
    <source>
        <strain evidence="9">LZ3.2</strain>
        <tissue evidence="9">Leaf</tissue>
    </source>
</reference>
<protein>
    <recommendedName>
        <fullName evidence="11">NB-ARC domain-containing protein</fullName>
    </recommendedName>
</protein>
<evidence type="ECO:0000259" key="6">
    <source>
        <dbReference type="Pfam" id="PF00931"/>
    </source>
</evidence>
<feature type="domain" description="NB-ARC" evidence="6">
    <location>
        <begin position="541"/>
        <end position="601"/>
    </location>
</feature>
<evidence type="ECO:0000259" key="7">
    <source>
        <dbReference type="Pfam" id="PF23559"/>
    </source>
</evidence>
<dbReference type="Gene3D" id="3.80.10.10">
    <property type="entry name" value="Ribonuclease Inhibitor"/>
    <property type="match status" value="1"/>
</dbReference>
<evidence type="ECO:0000256" key="1">
    <source>
        <dbReference type="ARBA" id="ARBA00008894"/>
    </source>
</evidence>
<dbReference type="SUPFAM" id="SSF52058">
    <property type="entry name" value="L domain-like"/>
    <property type="match status" value="1"/>
</dbReference>
<evidence type="ECO:0000256" key="5">
    <source>
        <dbReference type="ARBA" id="ARBA00022840"/>
    </source>
</evidence>
<keyword evidence="5" id="KW-0067">ATP-binding</keyword>
<evidence type="ECO:0008006" key="11">
    <source>
        <dbReference type="Google" id="ProtNLM"/>
    </source>
</evidence>
<keyword evidence="4" id="KW-0611">Plant defense</keyword>
<dbReference type="Proteomes" id="UP000824120">
    <property type="component" value="Chromosome 4"/>
</dbReference>
<comment type="similarity">
    <text evidence="1">Belongs to the disease resistance NB-LRR family.</text>
</comment>
<gene>
    <name evidence="9" type="ORF">H5410_019744</name>
</gene>
<dbReference type="InterPro" id="IPR002182">
    <property type="entry name" value="NB-ARC"/>
</dbReference>
<dbReference type="InterPro" id="IPR058922">
    <property type="entry name" value="WHD_DRP"/>
</dbReference>
<dbReference type="GO" id="GO:0043531">
    <property type="term" value="F:ADP binding"/>
    <property type="evidence" value="ECO:0007669"/>
    <property type="project" value="InterPro"/>
</dbReference>